<dbReference type="PROSITE" id="PS50021">
    <property type="entry name" value="CH"/>
    <property type="match status" value="2"/>
</dbReference>
<dbReference type="SMART" id="SM00044">
    <property type="entry name" value="CYCc"/>
    <property type="match status" value="1"/>
</dbReference>
<gene>
    <name evidence="5" type="ORF">AMSG_07923</name>
</gene>
<dbReference type="InterPro" id="IPR050697">
    <property type="entry name" value="Adenylyl/Guanylyl_Cyclase_3/4"/>
</dbReference>
<dbReference type="Pfam" id="PF00307">
    <property type="entry name" value="CH"/>
    <property type="match status" value="1"/>
</dbReference>
<dbReference type="Proteomes" id="UP000054408">
    <property type="component" value="Unassembled WGS sequence"/>
</dbReference>
<dbReference type="PANTHER" id="PTHR43081">
    <property type="entry name" value="ADENYLATE CYCLASE, TERMINAL-DIFFERENTIATION SPECIFIC-RELATED"/>
    <property type="match status" value="1"/>
</dbReference>
<keyword evidence="6" id="KW-1185">Reference proteome</keyword>
<evidence type="ECO:0000259" key="3">
    <source>
        <dbReference type="PROSITE" id="PS50021"/>
    </source>
</evidence>
<dbReference type="STRING" id="461836.A0A0L0DIA4"/>
<dbReference type="CDD" id="cd07302">
    <property type="entry name" value="CHD"/>
    <property type="match status" value="1"/>
</dbReference>
<feature type="domain" description="Calponin-homology (CH)" evidence="3">
    <location>
        <begin position="12"/>
        <end position="123"/>
    </location>
</feature>
<dbReference type="SUPFAM" id="SSF47576">
    <property type="entry name" value="Calponin-homology domain, CH-domain"/>
    <property type="match status" value="1"/>
</dbReference>
<feature type="compositionally biased region" description="Low complexity" evidence="2">
    <location>
        <begin position="904"/>
        <end position="917"/>
    </location>
</feature>
<dbReference type="InterPro" id="IPR036872">
    <property type="entry name" value="CH_dom_sf"/>
</dbReference>
<evidence type="ECO:0000313" key="6">
    <source>
        <dbReference type="Proteomes" id="UP000054408"/>
    </source>
</evidence>
<dbReference type="PANTHER" id="PTHR43081:SF1">
    <property type="entry name" value="ADENYLATE CYCLASE, TERMINAL-DIFFERENTIATION SPECIFIC"/>
    <property type="match status" value="1"/>
</dbReference>
<organism evidence="5 6">
    <name type="scientific">Thecamonas trahens ATCC 50062</name>
    <dbReference type="NCBI Taxonomy" id="461836"/>
    <lineage>
        <taxon>Eukaryota</taxon>
        <taxon>Apusozoa</taxon>
        <taxon>Apusomonadida</taxon>
        <taxon>Apusomonadidae</taxon>
        <taxon>Thecamonas</taxon>
    </lineage>
</organism>
<proteinExistence type="predicted"/>
<feature type="compositionally biased region" description="Polar residues" evidence="2">
    <location>
        <begin position="958"/>
        <end position="970"/>
    </location>
</feature>
<dbReference type="OrthoDB" id="2021138at2759"/>
<dbReference type="GO" id="GO:0035556">
    <property type="term" value="P:intracellular signal transduction"/>
    <property type="evidence" value="ECO:0007669"/>
    <property type="project" value="InterPro"/>
</dbReference>
<evidence type="ECO:0000313" key="5">
    <source>
        <dbReference type="EMBL" id="KNC51836.1"/>
    </source>
</evidence>
<feature type="coiled-coil region" evidence="1">
    <location>
        <begin position="256"/>
        <end position="336"/>
    </location>
</feature>
<feature type="domain" description="Calponin-homology (CH)" evidence="3">
    <location>
        <begin position="137"/>
        <end position="242"/>
    </location>
</feature>
<dbReference type="InterPro" id="IPR001054">
    <property type="entry name" value="A/G_cyclase"/>
</dbReference>
<dbReference type="GeneID" id="25566737"/>
<dbReference type="eggNOG" id="KOG0618">
    <property type="taxonomic scope" value="Eukaryota"/>
</dbReference>
<dbReference type="SMART" id="SM00033">
    <property type="entry name" value="CH"/>
    <property type="match status" value="1"/>
</dbReference>
<dbReference type="InterPro" id="IPR001715">
    <property type="entry name" value="CH_dom"/>
</dbReference>
<dbReference type="EMBL" id="GL349470">
    <property type="protein sequence ID" value="KNC51836.1"/>
    <property type="molecule type" value="Genomic_DNA"/>
</dbReference>
<feature type="compositionally biased region" description="Basic residues" evidence="2">
    <location>
        <begin position="1140"/>
        <end position="1154"/>
    </location>
</feature>
<dbReference type="Pfam" id="PF00211">
    <property type="entry name" value="Guanylate_cyc"/>
    <property type="match status" value="1"/>
</dbReference>
<feature type="compositionally biased region" description="Low complexity" evidence="2">
    <location>
        <begin position="991"/>
        <end position="1002"/>
    </location>
</feature>
<dbReference type="PROSITE" id="PS50125">
    <property type="entry name" value="GUANYLATE_CYCLASE_2"/>
    <property type="match status" value="1"/>
</dbReference>
<evidence type="ECO:0000256" key="2">
    <source>
        <dbReference type="SAM" id="MobiDB-lite"/>
    </source>
</evidence>
<dbReference type="eggNOG" id="KOG0035">
    <property type="taxonomic scope" value="Eukaryota"/>
</dbReference>
<dbReference type="SUPFAM" id="SSF55073">
    <property type="entry name" value="Nucleotide cyclase"/>
    <property type="match status" value="1"/>
</dbReference>
<dbReference type="InterPro" id="IPR029787">
    <property type="entry name" value="Nucleotide_cyclase"/>
</dbReference>
<dbReference type="Gene3D" id="1.10.418.10">
    <property type="entry name" value="Calponin-like domain"/>
    <property type="match status" value="1"/>
</dbReference>
<feature type="compositionally biased region" description="Low complexity" evidence="2">
    <location>
        <begin position="851"/>
        <end position="871"/>
    </location>
</feature>
<feature type="region of interest" description="Disordered" evidence="2">
    <location>
        <begin position="896"/>
        <end position="1002"/>
    </location>
</feature>
<reference evidence="5 6" key="1">
    <citation type="submission" date="2010-05" db="EMBL/GenBank/DDBJ databases">
        <title>The Genome Sequence of Thecamonas trahens ATCC 50062.</title>
        <authorList>
            <consortium name="The Broad Institute Genome Sequencing Platform"/>
            <person name="Russ C."/>
            <person name="Cuomo C."/>
            <person name="Shea T."/>
            <person name="Young S.K."/>
            <person name="Zeng Q."/>
            <person name="Koehrsen M."/>
            <person name="Haas B."/>
            <person name="Borodovsky M."/>
            <person name="Guigo R."/>
            <person name="Alvarado L."/>
            <person name="Berlin A."/>
            <person name="Bochicchio J."/>
            <person name="Borenstein D."/>
            <person name="Chapman S."/>
            <person name="Chen Z."/>
            <person name="Freedman E."/>
            <person name="Gellesch M."/>
            <person name="Goldberg J."/>
            <person name="Griggs A."/>
            <person name="Gujja S."/>
            <person name="Heilman E."/>
            <person name="Heiman D."/>
            <person name="Hepburn T."/>
            <person name="Howarth C."/>
            <person name="Jen D."/>
            <person name="Larson L."/>
            <person name="Mehta T."/>
            <person name="Park D."/>
            <person name="Pearson M."/>
            <person name="Roberts A."/>
            <person name="Saif S."/>
            <person name="Shenoy N."/>
            <person name="Sisk P."/>
            <person name="Stolte C."/>
            <person name="Sykes S."/>
            <person name="Thomson T."/>
            <person name="Walk T."/>
            <person name="White J."/>
            <person name="Yandava C."/>
            <person name="Burger G."/>
            <person name="Gray M.W."/>
            <person name="Holland P.W.H."/>
            <person name="King N."/>
            <person name="Lang F.B.F."/>
            <person name="Roger A.J."/>
            <person name="Ruiz-Trillo I."/>
            <person name="Lander E."/>
            <person name="Nusbaum C."/>
        </authorList>
    </citation>
    <scope>NUCLEOTIDE SEQUENCE [LARGE SCALE GENOMIC DNA]</scope>
    <source>
        <strain evidence="5 6">ATCC 50062</strain>
    </source>
</reference>
<evidence type="ECO:0000259" key="4">
    <source>
        <dbReference type="PROSITE" id="PS50125"/>
    </source>
</evidence>
<feature type="domain" description="Guanylate cyclase" evidence="4">
    <location>
        <begin position="371"/>
        <end position="508"/>
    </location>
</feature>
<protein>
    <recommendedName>
        <fullName evidence="7">Guanylate cyclase domain-containing protein</fullName>
    </recommendedName>
</protein>
<dbReference type="RefSeq" id="XP_013755701.1">
    <property type="nucleotide sequence ID" value="XM_013900247.1"/>
</dbReference>
<accession>A0A0L0DIA4</accession>
<evidence type="ECO:0008006" key="7">
    <source>
        <dbReference type="Google" id="ProtNLM"/>
    </source>
</evidence>
<feature type="region of interest" description="Disordered" evidence="2">
    <location>
        <begin position="1219"/>
        <end position="1271"/>
    </location>
</feature>
<dbReference type="Gene3D" id="3.30.70.1230">
    <property type="entry name" value="Nucleotide cyclase"/>
    <property type="match status" value="1"/>
</dbReference>
<keyword evidence="1" id="KW-0175">Coiled coil</keyword>
<feature type="compositionally biased region" description="Low complexity" evidence="2">
    <location>
        <begin position="1249"/>
        <end position="1265"/>
    </location>
</feature>
<sequence>MAGMKVEITHLQTTRKVFTRWMNYHLRSSSVAVEDCVKGLRTGVRLAQLLDSLTGSSLVSSKKFQSGSMESLDRATRIRNVHLCLMYLGSTSLSLTAIDAEAFVDGKTATVLQFIWTLIVQYEVLPITGSSSIKSVSHVCQTLVRKVNDALPGYNVLISIESLPHDFKSGLVMAALFHIKDFRLVDFFGLVRRRATQAEVFEAVIPLLELLDVPMFLDTADFETLDDSLFVTFFCAFWKAYKQFEPSAAASGSDAAAGLRDKLTAAYAKKAELEAELANARAHIASLTEQLSETLASSAKTASAKDEQVKLARQDVRQLEMVVMDLKVELNAAVERADATAKALSDTLLLERQRAAAATKQEVDAPSGHVFLAYVDIEGGMALWEQAPDVMSDALLLYHDHVETAARVQHGYMVRTEGDAMLLAFSTGSQAVTFALMLQLALLDANWDEQLLRLPQASVETGLGTEVLFSGLRVAIAIHAGTPMRSIDKATKRVDYLGPEPALAQLLASKAHGGQILVSDTAFEGIEPRLFEIRPTPLVTPLGVISLASVERIVSLTQLLPERVADRRFRGFRTLAADEGTGAGAGEADAASVTERKMMLLTERNSTFSSKLKSLSSEVETASSAARKLAKTLSRMQYSTSSSGVNSVIRDFMDELESVTMTQRTLNERLAKTCIENEQFSEHLSAIESAFEDEMASARRSLKDRERDLNIIKQQQLESTSLTVRGPGSSAMTSRIAALSDLHESYKRKARATEVRLRQELRSSKSVIKELKKEIKVLTFKVNNAIQPELEELVSLDSILADDDLPPGAFAKRPPRGPARSRLPTRRTSSRLSAALSDQETTSVAAKTPQRESASSRASSRTSSRQGSAESVESGCEDDSVLQHSYSMRLFPVLPRVDSDRTRSPSCSPSASPPARNSSRRLMRSQSMRATTGLSKGSRGRRSPSTGKSQRSGKLRHSANSPGQDFPPSQSRSGSRGRTRSSRSSSRSKSKASTLSSSATSSRALPLARDIRELVRELRGEALNALHKAHKNPPSKSEHKEAIASSVNRILGLAFSPTHAPFPILRCVELVTHGLIKVYSGVDLLYAFKLLVGELVNSNRLSDESIDFVVNEIGTSRGIFAKPEWKAKFDSYLAGLRKMSRKTRKRDRQLRHRRSSTDMQPLPRHRSELDRFGSVGSLAVFPSSTLESATSLTLTSSSSPWSGTFGNESSDLLPYEAKQADDDEFASSSGTGDADQYGYSSDGTDSCRSANESLSLSESESASVSGWEDSQ</sequence>
<evidence type="ECO:0000256" key="1">
    <source>
        <dbReference type="SAM" id="Coils"/>
    </source>
</evidence>
<feature type="compositionally biased region" description="Basic residues" evidence="2">
    <location>
        <begin position="975"/>
        <end position="990"/>
    </location>
</feature>
<name>A0A0L0DIA4_THETB</name>
<feature type="region of interest" description="Disordered" evidence="2">
    <location>
        <begin position="806"/>
        <end position="879"/>
    </location>
</feature>
<dbReference type="AlphaFoldDB" id="A0A0L0DIA4"/>
<feature type="region of interest" description="Disordered" evidence="2">
    <location>
        <begin position="1140"/>
        <end position="1167"/>
    </location>
</feature>
<dbReference type="GO" id="GO:0009190">
    <property type="term" value="P:cyclic nucleotide biosynthetic process"/>
    <property type="evidence" value="ECO:0007669"/>
    <property type="project" value="InterPro"/>
</dbReference>
<feature type="compositionally biased region" description="Polar residues" evidence="2">
    <location>
        <begin position="1238"/>
        <end position="1248"/>
    </location>
</feature>